<protein>
    <submittedName>
        <fullName evidence="2">Uncharacterized protein LOC106476082</fullName>
    </submittedName>
</protein>
<dbReference type="GeneID" id="106476082"/>
<sequence>MITATTLPLHPHSRASSITQGLTGNLCHQPSPITSIGPQPGLGLASTWTNLEGQKSSSSNGQLHQPGLRISLTQFYPNNFVGQSSGMVITGGSVNPGVMPLFNTGTQNIGMSSQPQSLTSFNGSNYGLAGSVPVVQPTSYQVMSPTSAMYSNVSAFAKMSNQAAAISATQKTNTWSHSGSVDINVDNLLPVNKYIKPAAPSMNQLASVNNLTSNMQQMSLGHVPPQPMGVNNLTSNMQQMSLGHVPPQPMGANNSTPAFCSPKVGNLTSPVGKLPQNPEMGAAFNLQGFSSI</sequence>
<dbReference type="RefSeq" id="XP_013792208.1">
    <property type="nucleotide sequence ID" value="XM_013936754.2"/>
</dbReference>
<proteinExistence type="predicted"/>
<evidence type="ECO:0000313" key="1">
    <source>
        <dbReference type="Proteomes" id="UP000694941"/>
    </source>
</evidence>
<evidence type="ECO:0000313" key="2">
    <source>
        <dbReference type="RefSeq" id="XP_013792208.1"/>
    </source>
</evidence>
<gene>
    <name evidence="2" type="primary">LOC106476082</name>
</gene>
<organism evidence="1 2">
    <name type="scientific">Limulus polyphemus</name>
    <name type="common">Atlantic horseshoe crab</name>
    <dbReference type="NCBI Taxonomy" id="6850"/>
    <lineage>
        <taxon>Eukaryota</taxon>
        <taxon>Metazoa</taxon>
        <taxon>Ecdysozoa</taxon>
        <taxon>Arthropoda</taxon>
        <taxon>Chelicerata</taxon>
        <taxon>Merostomata</taxon>
        <taxon>Xiphosura</taxon>
        <taxon>Limulidae</taxon>
        <taxon>Limulus</taxon>
    </lineage>
</organism>
<accession>A0ABM1C0Q0</accession>
<dbReference type="Proteomes" id="UP000694941">
    <property type="component" value="Unplaced"/>
</dbReference>
<name>A0ABM1C0Q0_LIMPO</name>
<reference evidence="2" key="1">
    <citation type="submission" date="2025-08" db="UniProtKB">
        <authorList>
            <consortium name="RefSeq"/>
        </authorList>
    </citation>
    <scope>IDENTIFICATION</scope>
    <source>
        <tissue evidence="2">Muscle</tissue>
    </source>
</reference>
<keyword evidence="1" id="KW-1185">Reference proteome</keyword>